<feature type="domain" description="AGC-kinase C-terminal" evidence="13">
    <location>
        <begin position="489"/>
        <end position="568"/>
    </location>
</feature>
<evidence type="ECO:0000256" key="8">
    <source>
        <dbReference type="ARBA" id="ARBA00047899"/>
    </source>
</evidence>
<accession>A0AAD7QLY9</accession>
<evidence type="ECO:0000259" key="12">
    <source>
        <dbReference type="PROSITE" id="PS50011"/>
    </source>
</evidence>
<dbReference type="Gene3D" id="3.30.200.20">
    <property type="entry name" value="Phosphorylase Kinase, domain 1"/>
    <property type="match status" value="1"/>
</dbReference>
<feature type="domain" description="Protein kinase" evidence="12">
    <location>
        <begin position="191"/>
        <end position="488"/>
    </location>
</feature>
<gene>
    <name evidence="14" type="ORF">POJ06DRAFT_260034</name>
</gene>
<feature type="compositionally biased region" description="Polar residues" evidence="11">
    <location>
        <begin position="7"/>
        <end position="17"/>
    </location>
</feature>
<dbReference type="CDD" id="cd05600">
    <property type="entry name" value="STKc_Sid2p_like"/>
    <property type="match status" value="1"/>
</dbReference>
<dbReference type="PROSITE" id="PS00108">
    <property type="entry name" value="PROTEIN_KINASE_ST"/>
    <property type="match status" value="1"/>
</dbReference>
<feature type="region of interest" description="Disordered" evidence="11">
    <location>
        <begin position="1"/>
        <end position="29"/>
    </location>
</feature>
<dbReference type="GO" id="GO:0004674">
    <property type="term" value="F:protein serine/threonine kinase activity"/>
    <property type="evidence" value="ECO:0007669"/>
    <property type="project" value="UniProtKB-KW"/>
</dbReference>
<dbReference type="FunFam" id="1.10.510.10:FF:000141">
    <property type="entry name" value="Non-specific serine/threonine protein kinase"/>
    <property type="match status" value="1"/>
</dbReference>
<evidence type="ECO:0000256" key="11">
    <source>
        <dbReference type="SAM" id="MobiDB-lite"/>
    </source>
</evidence>
<dbReference type="InterPro" id="IPR017892">
    <property type="entry name" value="Pkinase_C"/>
</dbReference>
<comment type="caution">
    <text evidence="14">The sequence shown here is derived from an EMBL/GenBank/DDBJ whole genome shotgun (WGS) entry which is preliminary data.</text>
</comment>
<proteinExistence type="predicted"/>
<dbReference type="InterPro" id="IPR011009">
    <property type="entry name" value="Kinase-like_dom_sf"/>
</dbReference>
<dbReference type="EC" id="2.7.11.1" evidence="1"/>
<evidence type="ECO:0000313" key="15">
    <source>
        <dbReference type="Proteomes" id="UP001217417"/>
    </source>
</evidence>
<dbReference type="Pfam" id="PF00433">
    <property type="entry name" value="Pkinase_C"/>
    <property type="match status" value="1"/>
</dbReference>
<dbReference type="FunFam" id="3.30.200.20:FF:000109">
    <property type="entry name" value="Non-specific serine/threonine protein kinase"/>
    <property type="match status" value="1"/>
</dbReference>
<evidence type="ECO:0000259" key="13">
    <source>
        <dbReference type="PROSITE" id="PS51285"/>
    </source>
</evidence>
<dbReference type="InterPro" id="IPR000719">
    <property type="entry name" value="Prot_kinase_dom"/>
</dbReference>
<evidence type="ECO:0000256" key="5">
    <source>
        <dbReference type="ARBA" id="ARBA00022741"/>
    </source>
</evidence>
<evidence type="ECO:0000256" key="9">
    <source>
        <dbReference type="ARBA" id="ARBA00048679"/>
    </source>
</evidence>
<evidence type="ECO:0000256" key="7">
    <source>
        <dbReference type="ARBA" id="ARBA00022840"/>
    </source>
</evidence>
<dbReference type="Gene3D" id="1.10.510.10">
    <property type="entry name" value="Transferase(Phosphotransferase) domain 1"/>
    <property type="match status" value="1"/>
</dbReference>
<keyword evidence="15" id="KW-1185">Reference proteome</keyword>
<dbReference type="Proteomes" id="UP001217417">
    <property type="component" value="Unassembled WGS sequence"/>
</dbReference>
<evidence type="ECO:0000256" key="3">
    <source>
        <dbReference type="ARBA" id="ARBA00022553"/>
    </source>
</evidence>
<dbReference type="PANTHER" id="PTHR24356:SF417">
    <property type="entry name" value="CELL CYCLE PROTEIN KINASE DBF2-RELATED"/>
    <property type="match status" value="1"/>
</dbReference>
<evidence type="ECO:0000313" key="14">
    <source>
        <dbReference type="EMBL" id="KAJ8097775.1"/>
    </source>
</evidence>
<dbReference type="SMART" id="SM00220">
    <property type="entry name" value="S_TKc"/>
    <property type="match status" value="1"/>
</dbReference>
<dbReference type="RefSeq" id="XP_056041225.1">
    <property type="nucleotide sequence ID" value="XM_056188439.1"/>
</dbReference>
<dbReference type="InterPro" id="IPR050236">
    <property type="entry name" value="Ser_Thr_kinase_AGC"/>
</dbReference>
<dbReference type="EMBL" id="JARPMG010000010">
    <property type="protein sequence ID" value="KAJ8097775.1"/>
    <property type="molecule type" value="Genomic_DNA"/>
</dbReference>
<dbReference type="InterPro" id="IPR008271">
    <property type="entry name" value="Ser/Thr_kinase_AS"/>
</dbReference>
<keyword evidence="4" id="KW-0808">Transferase</keyword>
<protein>
    <recommendedName>
        <fullName evidence="1">non-specific serine/threonine protein kinase</fullName>
        <ecNumber evidence="1">2.7.11.1</ecNumber>
    </recommendedName>
</protein>
<dbReference type="InterPro" id="IPR017441">
    <property type="entry name" value="Protein_kinase_ATP_BS"/>
</dbReference>
<evidence type="ECO:0000256" key="2">
    <source>
        <dbReference type="ARBA" id="ARBA00022527"/>
    </source>
</evidence>
<name>A0AAD7QLY9_9ASCO</name>
<organism evidence="14 15">
    <name type="scientific">Lipomyces tetrasporus</name>
    <dbReference type="NCBI Taxonomy" id="54092"/>
    <lineage>
        <taxon>Eukaryota</taxon>
        <taxon>Fungi</taxon>
        <taxon>Dikarya</taxon>
        <taxon>Ascomycota</taxon>
        <taxon>Saccharomycotina</taxon>
        <taxon>Lipomycetes</taxon>
        <taxon>Lipomycetales</taxon>
        <taxon>Lipomycetaceae</taxon>
        <taxon>Lipomyces</taxon>
    </lineage>
</organism>
<dbReference type="Pfam" id="PF00069">
    <property type="entry name" value="Pkinase"/>
    <property type="match status" value="1"/>
</dbReference>
<dbReference type="GO" id="GO:0005524">
    <property type="term" value="F:ATP binding"/>
    <property type="evidence" value="ECO:0007669"/>
    <property type="project" value="UniProtKB-UniRule"/>
</dbReference>
<evidence type="ECO:0000256" key="4">
    <source>
        <dbReference type="ARBA" id="ARBA00022679"/>
    </source>
</evidence>
<dbReference type="GeneID" id="80883605"/>
<dbReference type="InterPro" id="IPR000961">
    <property type="entry name" value="AGC-kinase_C"/>
</dbReference>
<dbReference type="SUPFAM" id="SSF56112">
    <property type="entry name" value="Protein kinase-like (PK-like)"/>
    <property type="match status" value="1"/>
</dbReference>
<feature type="binding site" evidence="10">
    <location>
        <position position="220"/>
    </location>
    <ligand>
        <name>ATP</name>
        <dbReference type="ChEBI" id="CHEBI:30616"/>
    </ligand>
</feature>
<dbReference type="AlphaFoldDB" id="A0AAD7QLY9"/>
<dbReference type="GO" id="GO:0035556">
    <property type="term" value="P:intracellular signal transduction"/>
    <property type="evidence" value="ECO:0007669"/>
    <property type="project" value="TreeGrafter"/>
</dbReference>
<reference evidence="14" key="1">
    <citation type="submission" date="2023-03" db="EMBL/GenBank/DDBJ databases">
        <title>Near-Complete genome sequence of Lipomyces tetrasporous NRRL Y-64009, an oleaginous yeast capable of growing on lignocellulosic hydrolysates.</title>
        <authorList>
            <consortium name="Lawrence Berkeley National Laboratory"/>
            <person name="Jagtap S.S."/>
            <person name="Liu J.-J."/>
            <person name="Walukiewicz H.E."/>
            <person name="Pangilinan J."/>
            <person name="Lipzen A."/>
            <person name="Ahrendt S."/>
            <person name="Koriabine M."/>
            <person name="Cobaugh K."/>
            <person name="Salamov A."/>
            <person name="Yoshinaga Y."/>
            <person name="Ng V."/>
            <person name="Daum C."/>
            <person name="Grigoriev I.V."/>
            <person name="Slininger P.J."/>
            <person name="Dien B.S."/>
            <person name="Jin Y.-S."/>
            <person name="Rao C.V."/>
        </authorList>
    </citation>
    <scope>NUCLEOTIDE SEQUENCE</scope>
    <source>
        <strain evidence="14">NRRL Y-64009</strain>
    </source>
</reference>
<comment type="catalytic activity">
    <reaction evidence="9">
        <text>L-seryl-[protein] + ATP = O-phospho-L-seryl-[protein] + ADP + H(+)</text>
        <dbReference type="Rhea" id="RHEA:17989"/>
        <dbReference type="Rhea" id="RHEA-COMP:9863"/>
        <dbReference type="Rhea" id="RHEA-COMP:11604"/>
        <dbReference type="ChEBI" id="CHEBI:15378"/>
        <dbReference type="ChEBI" id="CHEBI:29999"/>
        <dbReference type="ChEBI" id="CHEBI:30616"/>
        <dbReference type="ChEBI" id="CHEBI:83421"/>
        <dbReference type="ChEBI" id="CHEBI:456216"/>
        <dbReference type="EC" id="2.7.11.1"/>
    </reaction>
</comment>
<dbReference type="PANTHER" id="PTHR24356">
    <property type="entry name" value="SERINE/THREONINE-PROTEIN KINASE"/>
    <property type="match status" value="1"/>
</dbReference>
<keyword evidence="5 10" id="KW-0547">Nucleotide-binding</keyword>
<keyword evidence="7 10" id="KW-0067">ATP-binding</keyword>
<dbReference type="SMART" id="SM00133">
    <property type="entry name" value="S_TK_X"/>
    <property type="match status" value="1"/>
</dbReference>
<evidence type="ECO:0000256" key="10">
    <source>
        <dbReference type="PROSITE-ProRule" id="PRU10141"/>
    </source>
</evidence>
<evidence type="ECO:0000256" key="1">
    <source>
        <dbReference type="ARBA" id="ARBA00012513"/>
    </source>
</evidence>
<keyword evidence="6 14" id="KW-0418">Kinase</keyword>
<dbReference type="PROSITE" id="PS51285">
    <property type="entry name" value="AGC_KINASE_CTER"/>
    <property type="match status" value="1"/>
</dbReference>
<dbReference type="FunFam" id="1.10.510.10:FF:000319">
    <property type="entry name" value="Non-specific serine/threonine protein kinase"/>
    <property type="match status" value="1"/>
</dbReference>
<keyword evidence="2" id="KW-0723">Serine/threonine-protein kinase</keyword>
<comment type="catalytic activity">
    <reaction evidence="8">
        <text>L-threonyl-[protein] + ATP = O-phospho-L-threonyl-[protein] + ADP + H(+)</text>
        <dbReference type="Rhea" id="RHEA:46608"/>
        <dbReference type="Rhea" id="RHEA-COMP:11060"/>
        <dbReference type="Rhea" id="RHEA-COMP:11605"/>
        <dbReference type="ChEBI" id="CHEBI:15378"/>
        <dbReference type="ChEBI" id="CHEBI:30013"/>
        <dbReference type="ChEBI" id="CHEBI:30616"/>
        <dbReference type="ChEBI" id="CHEBI:61977"/>
        <dbReference type="ChEBI" id="CHEBI:456216"/>
        <dbReference type="EC" id="2.7.11.1"/>
    </reaction>
</comment>
<dbReference type="PROSITE" id="PS00107">
    <property type="entry name" value="PROTEIN_KINASE_ATP"/>
    <property type="match status" value="1"/>
</dbReference>
<dbReference type="GO" id="GO:0005816">
    <property type="term" value="C:spindle pole body"/>
    <property type="evidence" value="ECO:0007669"/>
    <property type="project" value="TreeGrafter"/>
</dbReference>
<keyword evidence="3" id="KW-0597">Phosphoprotein</keyword>
<sequence>MSLPFPTGSQLYSSLSGSPKRLPDHSSENATVDHLSKSLGGFYMGAQDRAAGSIKSKLATVDENHDDITSLIRLDGIKDGVVNAEKHRTKEEDSISSFGRSSGTVGLSAEDLRKLNDPKIKRFVNASQIFFLDYYFDLLTYIHNRHLRLQKFKASVQSLPASGQMQQWRSYTGRERAYLRKRRNRLRYGDFDILTQVGQGGYGAVYLARKSDTKEICALKVMKKRLLFKLDEIRHVLTERDILTAAKSPWLVKLLYAFQDPEHIYLAMEYVPGGDYRTLLNNTGILSPRHARFYISEMFCSIESLHKLGYIHRDLKPENFLIDASGHIKLTDFGLSAGALSKDRVESMRIKLDQVKDMKVTYRSIAERQTLYRSLREKDLNYANSIVGSPDYMALEVLEGKQYDYTIDYWSLGCMLFETLCGYPPFAGASMDETYNNLRCWKDVLKRPVYENNQYAFSDRTWDIITRLISSPRTRIHTMHEIQNHPYFSEIDWANIRRIQPPFIPQLDSEVDAGYFDDFSNQEDMAKYKEVHDKQAQLEMLAERSEKMNRGAFIGFTYKHCKAPSILEDGSVNVNRRALSSKNRQQDGAIQTMF</sequence>
<dbReference type="PROSITE" id="PS50011">
    <property type="entry name" value="PROTEIN_KINASE_DOM"/>
    <property type="match status" value="1"/>
</dbReference>
<evidence type="ECO:0000256" key="6">
    <source>
        <dbReference type="ARBA" id="ARBA00022777"/>
    </source>
</evidence>